<organism evidence="2 3">
    <name type="scientific">Acidovorax delafieldii 2AN</name>
    <dbReference type="NCBI Taxonomy" id="573060"/>
    <lineage>
        <taxon>Bacteria</taxon>
        <taxon>Pseudomonadati</taxon>
        <taxon>Pseudomonadota</taxon>
        <taxon>Betaproteobacteria</taxon>
        <taxon>Burkholderiales</taxon>
        <taxon>Comamonadaceae</taxon>
        <taxon>Acidovorax</taxon>
    </lineage>
</organism>
<dbReference type="InterPro" id="IPR002397">
    <property type="entry name" value="Cyt_P450_B"/>
</dbReference>
<dbReference type="AlphaFoldDB" id="C5T231"/>
<evidence type="ECO:0000313" key="3">
    <source>
        <dbReference type="Proteomes" id="UP000003856"/>
    </source>
</evidence>
<comment type="similarity">
    <text evidence="1">Belongs to the cytochrome P450 family.</text>
</comment>
<dbReference type="GO" id="GO:0016705">
    <property type="term" value="F:oxidoreductase activity, acting on paired donors, with incorporation or reduction of molecular oxygen"/>
    <property type="evidence" value="ECO:0007669"/>
    <property type="project" value="InterPro"/>
</dbReference>
<dbReference type="GO" id="GO:0005506">
    <property type="term" value="F:iron ion binding"/>
    <property type="evidence" value="ECO:0007669"/>
    <property type="project" value="InterPro"/>
</dbReference>
<dbReference type="EMBL" id="ACQT01000016">
    <property type="protein sequence ID" value="EER61444.1"/>
    <property type="molecule type" value="Genomic_DNA"/>
</dbReference>
<dbReference type="PANTHER" id="PTHR46696:SF6">
    <property type="entry name" value="P450, PUTATIVE (EUROFUNG)-RELATED"/>
    <property type="match status" value="1"/>
</dbReference>
<gene>
    <name evidence="2" type="ORF">AcdelDRAFT_0961</name>
</gene>
<dbReference type="InterPro" id="IPR036396">
    <property type="entry name" value="Cyt_P450_sf"/>
</dbReference>
<dbReference type="PATRIC" id="fig|573060.9.peg.4204"/>
<dbReference type="PANTHER" id="PTHR46696">
    <property type="entry name" value="P450, PUTATIVE (EUROFUNG)-RELATED"/>
    <property type="match status" value="1"/>
</dbReference>
<dbReference type="GO" id="GO:0020037">
    <property type="term" value="F:heme binding"/>
    <property type="evidence" value="ECO:0007669"/>
    <property type="project" value="InterPro"/>
</dbReference>
<dbReference type="Proteomes" id="UP000003856">
    <property type="component" value="Unassembled WGS sequence"/>
</dbReference>
<accession>C5T231</accession>
<dbReference type="CDD" id="cd11079">
    <property type="entry name" value="Cyp_unk"/>
    <property type="match status" value="1"/>
</dbReference>
<dbReference type="SUPFAM" id="SSF48264">
    <property type="entry name" value="Cytochrome P450"/>
    <property type="match status" value="1"/>
</dbReference>
<dbReference type="OrthoDB" id="4168525at2"/>
<reference evidence="2 3" key="1">
    <citation type="submission" date="2009-05" db="EMBL/GenBank/DDBJ databases">
        <title>The draft genome of Acidovorax delafieldii 2AN.</title>
        <authorList>
            <consortium name="US DOE Joint Genome Institute (JGI-PGF)"/>
            <person name="Lucas S."/>
            <person name="Copeland A."/>
            <person name="Lapidus A."/>
            <person name="Glavina del Rio T."/>
            <person name="Tice H."/>
            <person name="Bruce D."/>
            <person name="Goodwin L."/>
            <person name="Pitluck S."/>
            <person name="Larimer F."/>
            <person name="Land M.L."/>
            <person name="Hauser L."/>
            <person name="Shelobolina E.S."/>
            <person name="Picardal F."/>
            <person name="Roden E."/>
            <person name="Emerson D."/>
        </authorList>
    </citation>
    <scope>NUCLEOTIDE SEQUENCE [LARGE SCALE GENOMIC DNA]</scope>
    <source>
        <strain evidence="2 3">2AN</strain>
    </source>
</reference>
<dbReference type="GO" id="GO:0004497">
    <property type="term" value="F:monooxygenase activity"/>
    <property type="evidence" value="ECO:0007669"/>
    <property type="project" value="InterPro"/>
</dbReference>
<name>C5T231_ACIDE</name>
<dbReference type="PRINTS" id="PR00359">
    <property type="entry name" value="BP450"/>
</dbReference>
<comment type="caution">
    <text evidence="2">The sequence shown here is derived from an EMBL/GenBank/DDBJ whole genome shotgun (WGS) entry which is preliminary data.</text>
</comment>
<protein>
    <submittedName>
        <fullName evidence="2">Cytochrome P450</fullName>
    </submittedName>
</protein>
<proteinExistence type="inferred from homology"/>
<sequence length="385" mass="41258">MNPSAQPPDWDPRSADVQRGPIRAYDEVAQRCPVAFSDMLQWSVFRHADVMRVLLDPATFSNAVSRHVAVPNGMDPPLHTAYRQVIEPYFSAQRVDAFEPACHAIADVLAQALQGAGEVELMESFALPFAVRAQCAFMGWPQALHAPLVSWLHKSQAATLAQDRPALAALAQEFDGIVEGLLQTRRQAGAAAPHDLTTALMQETVNGAPLSAADITSILRNWTVGEIGTIAAAVGILAQWLAGHGDVQAQLRAHSALVPAAIEEILRLHGPLATNRRVTTCPVELGGRSIAAGDRLTIHWTSANRDGRVFDQPDTFQLDRDQSANLLYGAGIHVCPGAPLARMELRVALQALLAATTQWQAAPGGGAVPAVYPASGFSSLRLRVQ</sequence>
<keyword evidence="3" id="KW-1185">Reference proteome</keyword>
<dbReference type="Gene3D" id="1.10.630.10">
    <property type="entry name" value="Cytochrome P450"/>
    <property type="match status" value="1"/>
</dbReference>
<dbReference type="InterPro" id="IPR001128">
    <property type="entry name" value="Cyt_P450"/>
</dbReference>
<dbReference type="RefSeq" id="WP_005793943.1">
    <property type="nucleotide sequence ID" value="NZ_ACQT01000016.1"/>
</dbReference>
<evidence type="ECO:0000313" key="2">
    <source>
        <dbReference type="EMBL" id="EER61444.1"/>
    </source>
</evidence>
<dbReference type="Pfam" id="PF00067">
    <property type="entry name" value="p450"/>
    <property type="match status" value="1"/>
</dbReference>
<evidence type="ECO:0000256" key="1">
    <source>
        <dbReference type="ARBA" id="ARBA00010617"/>
    </source>
</evidence>